<reference evidence="5" key="1">
    <citation type="submission" date="2022-12" db="EMBL/GenBank/DDBJ databases">
        <authorList>
            <person name="Brejova B."/>
        </authorList>
    </citation>
    <scope>NUCLEOTIDE SEQUENCE</scope>
</reference>
<dbReference type="SMART" id="SM00320">
    <property type="entry name" value="WD40"/>
    <property type="match status" value="2"/>
</dbReference>
<dbReference type="InterPro" id="IPR025941">
    <property type="entry name" value="Vps8_central_dom"/>
</dbReference>
<accession>A0A9W4XGW9</accession>
<keyword evidence="6" id="KW-1185">Reference proteome</keyword>
<feature type="repeat" description="WD" evidence="2">
    <location>
        <begin position="132"/>
        <end position="173"/>
    </location>
</feature>
<dbReference type="Pfam" id="PF12816">
    <property type="entry name" value="TPR_Vps8"/>
    <property type="match status" value="1"/>
</dbReference>
<dbReference type="GO" id="GO:0006623">
    <property type="term" value="P:protein targeting to vacuole"/>
    <property type="evidence" value="ECO:0007669"/>
    <property type="project" value="InterPro"/>
</dbReference>
<sequence>MSLYNDLIPTSIINSPPSINSALSSDAINNQFMKTKFDDRSITKISITLNHYQNLNKSTFIEDEDTTTSTPFNNIFKWSQLNKISNYINSQEFLTLYGEIKLIKSTSIFIAIATTKNQIIIYNYNQIIEFQLQCDDLEISCINFSLDSTTFVAGFTNGSIRLWNLHKDDSIQITPAFTISPISLNSRFVQNLDGHLINCKINFISFIGNSYDKLISSDDSGLIFFHHGITKKFIYHNFVTKNLFSKSIISNIAFLQLGSDYQITDDLGVIALIADGSLSIKSTISLNDSSLTFITTHYTKKLTGLTTLDWFPYIKDYNSRLAFTQDNFLYILEVEVPEKLSIIINNAKNRDKLIEKLKLPVKETCELELEQPIQYIKWLSSNLLVVFFSSKMLTFFYANEQLHLVSCDNFKFNTVEVVKQSLLIFNDNKLFIAKSSNWADILSNKLQHNDYLDALLLANTFYNSTNVAKLSVLRLPLQKQQRAKLIQPILLKIMKESLPHLIKSDQEMYLKLSLNIISEIPGSATNEILEEIYDIIKDDKIFFGAIDKFILENSIKELPTSLLKKLVMYHKDDEELSLLLCTLDLHQLDIDFTIQLCKKYKLTDCLIYIWNYLLNDYKTPLIEFVENLQDDLKVYSYLSYVLNGLQYPTHNSIVNADFARKEICNVLFSTDYCFILLQFNSFYMLSTLNEFFESSYLNDGNDINRQYIIETLLEIFESHKQDFSNYDELQLSIFIARNYSKYQQFIRLPESEIIKIINTILDYQTSEDNELALQSLIPFFNNLEDNQYLIERLKLGKYYNVLINYYKLENKYSQALEIWLIKKTNFKELTELVDLSFNKGNSMDRLKLVGLLKSNFEDCLVLNPTGFYKMINKYAPVLHGSIVAAKEYLQFIYLKEYYKSYDDDIFVTRFIELLIKFDDSALFDFIKKHINIIPEELIYKLNDDKDNIIRAKALMLMHDNKFLEAETILLDKIIDQDLDYLNFIFSIIDESKDNRDKLWLNLIYRLVQSNKSDCIHDCFKKIIDDNLFNSIFNKFLDLNHNETTLSNIKTILQSVFISYSYDTQILKILNYNILNNDIYNKMVLIQNRNLKGWNIMDKNCISCGKPMFSLKDEHYLAWQDYEFSKVLTQSYNKNEELQLIIFKCGHGYHLNCLQRLNLNNQCVICSE</sequence>
<organism evidence="5 6">
    <name type="scientific">Candida verbasci</name>
    <dbReference type="NCBI Taxonomy" id="1227364"/>
    <lineage>
        <taxon>Eukaryota</taxon>
        <taxon>Fungi</taxon>
        <taxon>Dikarya</taxon>
        <taxon>Ascomycota</taxon>
        <taxon>Saccharomycotina</taxon>
        <taxon>Pichiomycetes</taxon>
        <taxon>Debaryomycetaceae</taxon>
        <taxon>Candida/Lodderomyces clade</taxon>
        <taxon>Candida</taxon>
    </lineage>
</organism>
<evidence type="ECO:0000259" key="4">
    <source>
        <dbReference type="Pfam" id="PF25066"/>
    </source>
</evidence>
<dbReference type="InterPro" id="IPR001680">
    <property type="entry name" value="WD40_rpt"/>
</dbReference>
<dbReference type="InterPro" id="IPR036322">
    <property type="entry name" value="WD40_repeat_dom_sf"/>
</dbReference>
<evidence type="ECO:0000313" key="6">
    <source>
        <dbReference type="Proteomes" id="UP001152885"/>
    </source>
</evidence>
<dbReference type="OrthoDB" id="289913at2759"/>
<dbReference type="Pfam" id="PF23413">
    <property type="entry name" value="zf_RING_Vps8_fungal"/>
    <property type="match status" value="1"/>
</dbReference>
<proteinExistence type="inferred from homology"/>
<dbReference type="AlphaFoldDB" id="A0A9W4XGW9"/>
<protein>
    <recommendedName>
        <fullName evidence="7">Vacuolar protein sorting-associated protein 8 central domain-containing protein</fullName>
    </recommendedName>
</protein>
<dbReference type="InterPro" id="IPR015943">
    <property type="entry name" value="WD40/YVTN_repeat-like_dom_sf"/>
</dbReference>
<dbReference type="Pfam" id="PF25066">
    <property type="entry name" value="TPR_VPS8_2"/>
    <property type="match status" value="1"/>
</dbReference>
<dbReference type="Pfam" id="PF23410">
    <property type="entry name" value="Beta-prop_VPS8"/>
    <property type="match status" value="1"/>
</dbReference>
<dbReference type="PANTHER" id="PTHR12616:SF8">
    <property type="entry name" value="VACUOLAR PROTEIN SORTING-ASSOCIATED PROTEIN 8 HOMOLOG"/>
    <property type="match status" value="1"/>
</dbReference>
<comment type="caution">
    <text evidence="5">The sequence shown here is derived from an EMBL/GenBank/DDBJ whole genome shotgun (WGS) entry which is preliminary data.</text>
</comment>
<dbReference type="InterPro" id="IPR045111">
    <property type="entry name" value="Vps41/Vps8"/>
</dbReference>
<dbReference type="GO" id="GO:0030897">
    <property type="term" value="C:HOPS complex"/>
    <property type="evidence" value="ECO:0007669"/>
    <property type="project" value="TreeGrafter"/>
</dbReference>
<dbReference type="GO" id="GO:0005770">
    <property type="term" value="C:late endosome"/>
    <property type="evidence" value="ECO:0007669"/>
    <property type="project" value="TreeGrafter"/>
</dbReference>
<dbReference type="Proteomes" id="UP001152885">
    <property type="component" value="Unassembled WGS sequence"/>
</dbReference>
<dbReference type="EMBL" id="CANTUO010000003">
    <property type="protein sequence ID" value="CAI5758353.1"/>
    <property type="molecule type" value="Genomic_DNA"/>
</dbReference>
<dbReference type="PROSITE" id="PS50082">
    <property type="entry name" value="WD_REPEATS_2"/>
    <property type="match status" value="1"/>
</dbReference>
<comment type="similarity">
    <text evidence="1">Belongs to the VPS8 family.</text>
</comment>
<dbReference type="PANTHER" id="PTHR12616">
    <property type="entry name" value="VACUOLAR PROTEIN SORTING VPS41"/>
    <property type="match status" value="1"/>
</dbReference>
<name>A0A9W4XGW9_9ASCO</name>
<dbReference type="InterPro" id="IPR059070">
    <property type="entry name" value="TPR_VPS8_2"/>
</dbReference>
<evidence type="ECO:0008006" key="7">
    <source>
        <dbReference type="Google" id="ProtNLM"/>
    </source>
</evidence>
<evidence type="ECO:0000313" key="5">
    <source>
        <dbReference type="EMBL" id="CAI5758353.1"/>
    </source>
</evidence>
<evidence type="ECO:0000256" key="2">
    <source>
        <dbReference type="PROSITE-ProRule" id="PRU00221"/>
    </source>
</evidence>
<dbReference type="SUPFAM" id="SSF50978">
    <property type="entry name" value="WD40 repeat-like"/>
    <property type="match status" value="1"/>
</dbReference>
<evidence type="ECO:0000256" key="1">
    <source>
        <dbReference type="ARBA" id="ARBA00009422"/>
    </source>
</evidence>
<keyword evidence="2" id="KW-0853">WD repeat</keyword>
<gene>
    <name evidence="5" type="ORF">CANVERA_P2866</name>
</gene>
<evidence type="ECO:0000259" key="3">
    <source>
        <dbReference type="Pfam" id="PF12816"/>
    </source>
</evidence>
<dbReference type="GO" id="GO:0034058">
    <property type="term" value="P:endosomal vesicle fusion"/>
    <property type="evidence" value="ECO:0007669"/>
    <property type="project" value="TreeGrafter"/>
</dbReference>
<feature type="domain" description="Vacuolar protein sorting-associated protein 8 central" evidence="3">
    <location>
        <begin position="541"/>
        <end position="671"/>
    </location>
</feature>
<feature type="domain" description="VPS8-like TPR-like repeats" evidence="4">
    <location>
        <begin position="1025"/>
        <end position="1083"/>
    </location>
</feature>
<dbReference type="Gene3D" id="2.130.10.10">
    <property type="entry name" value="YVTN repeat-like/Quinoprotein amine dehydrogenase"/>
    <property type="match status" value="1"/>
</dbReference>